<evidence type="ECO:0000256" key="3">
    <source>
        <dbReference type="ARBA" id="ARBA00022692"/>
    </source>
</evidence>
<keyword evidence="3 6" id="KW-0812">Transmembrane</keyword>
<comment type="subcellular location">
    <subcellularLocation>
        <location evidence="1">Cell membrane</location>
        <topology evidence="1">Multi-pass membrane protein</topology>
    </subcellularLocation>
</comment>
<reference evidence="8 9" key="1">
    <citation type="submission" date="2024-03" db="EMBL/GenBank/DDBJ databases">
        <title>Natural products discovery in diverse microorganisms through a two-stage MS feature dereplication strategy.</title>
        <authorList>
            <person name="Zhang R."/>
        </authorList>
    </citation>
    <scope>NUCLEOTIDE SEQUENCE [LARGE SCALE GENOMIC DNA]</scope>
    <source>
        <strain evidence="8 9">18930</strain>
    </source>
</reference>
<dbReference type="InterPro" id="IPR027379">
    <property type="entry name" value="CLS_N"/>
</dbReference>
<evidence type="ECO:0000256" key="1">
    <source>
        <dbReference type="ARBA" id="ARBA00004651"/>
    </source>
</evidence>
<feature type="domain" description="Cardiolipin synthase N-terminal" evidence="7">
    <location>
        <begin position="26"/>
        <end position="64"/>
    </location>
</feature>
<dbReference type="RefSeq" id="WP_338888604.1">
    <property type="nucleotide sequence ID" value="NZ_CP147846.1"/>
</dbReference>
<keyword evidence="5 6" id="KW-0472">Membrane</keyword>
<evidence type="ECO:0000256" key="2">
    <source>
        <dbReference type="ARBA" id="ARBA00022475"/>
    </source>
</evidence>
<organism evidence="8 9">
    <name type="scientific">Rhodococcus sovatensis</name>
    <dbReference type="NCBI Taxonomy" id="1805840"/>
    <lineage>
        <taxon>Bacteria</taxon>
        <taxon>Bacillati</taxon>
        <taxon>Actinomycetota</taxon>
        <taxon>Actinomycetes</taxon>
        <taxon>Mycobacteriales</taxon>
        <taxon>Nocardiaceae</taxon>
        <taxon>Rhodococcus</taxon>
    </lineage>
</organism>
<dbReference type="EMBL" id="CP147846">
    <property type="protein sequence ID" value="WXG68412.1"/>
    <property type="molecule type" value="Genomic_DNA"/>
</dbReference>
<sequence length="70" mass="7914">MNPTVPLAFDLTWTAMVLIWLILCGIAWGSILRTSHARQGGKFWWCVLVLAIPVFGALAWFWARPKSAEQ</sequence>
<feature type="transmembrane region" description="Helical" evidence="6">
    <location>
        <begin position="12"/>
        <end position="31"/>
    </location>
</feature>
<feature type="transmembrane region" description="Helical" evidence="6">
    <location>
        <begin position="43"/>
        <end position="63"/>
    </location>
</feature>
<accession>A0ABZ2PHW2</accession>
<proteinExistence type="predicted"/>
<evidence type="ECO:0000313" key="9">
    <source>
        <dbReference type="Proteomes" id="UP001432000"/>
    </source>
</evidence>
<evidence type="ECO:0000313" key="8">
    <source>
        <dbReference type="EMBL" id="WXG68412.1"/>
    </source>
</evidence>
<keyword evidence="4 6" id="KW-1133">Transmembrane helix</keyword>
<gene>
    <name evidence="8" type="ORF">WDS16_25010</name>
</gene>
<evidence type="ECO:0000256" key="4">
    <source>
        <dbReference type="ARBA" id="ARBA00022989"/>
    </source>
</evidence>
<dbReference type="Proteomes" id="UP001432000">
    <property type="component" value="Chromosome"/>
</dbReference>
<evidence type="ECO:0000256" key="5">
    <source>
        <dbReference type="ARBA" id="ARBA00023136"/>
    </source>
</evidence>
<dbReference type="Pfam" id="PF13396">
    <property type="entry name" value="PLDc_N"/>
    <property type="match status" value="1"/>
</dbReference>
<evidence type="ECO:0000256" key="6">
    <source>
        <dbReference type="SAM" id="Phobius"/>
    </source>
</evidence>
<evidence type="ECO:0000259" key="7">
    <source>
        <dbReference type="Pfam" id="PF13396"/>
    </source>
</evidence>
<keyword evidence="9" id="KW-1185">Reference proteome</keyword>
<protein>
    <submittedName>
        <fullName evidence="8">PLDc N-terminal domain-containing protein</fullName>
    </submittedName>
</protein>
<name>A0ABZ2PHW2_9NOCA</name>
<keyword evidence="2" id="KW-1003">Cell membrane</keyword>